<dbReference type="InterPro" id="IPR040410">
    <property type="entry name" value="UPF0658_Golgi"/>
</dbReference>
<feature type="transmembrane region" description="Helical" evidence="1">
    <location>
        <begin position="374"/>
        <end position="393"/>
    </location>
</feature>
<keyword evidence="1" id="KW-0472">Membrane</keyword>
<gene>
    <name evidence="2" type="ORF">MYCIT1_LOCUS11596</name>
</gene>
<dbReference type="GO" id="GO:0005794">
    <property type="term" value="C:Golgi apparatus"/>
    <property type="evidence" value="ECO:0007669"/>
    <property type="project" value="TreeGrafter"/>
</dbReference>
<feature type="transmembrane region" description="Helical" evidence="1">
    <location>
        <begin position="299"/>
        <end position="325"/>
    </location>
</feature>
<protein>
    <submittedName>
        <fullName evidence="2">Uncharacterized protein</fullName>
    </submittedName>
</protein>
<keyword evidence="1" id="KW-0812">Transmembrane</keyword>
<accession>A0AAD2H560</accession>
<feature type="transmembrane region" description="Helical" evidence="1">
    <location>
        <begin position="171"/>
        <end position="190"/>
    </location>
</feature>
<dbReference type="Proteomes" id="UP001295794">
    <property type="component" value="Unassembled WGS sequence"/>
</dbReference>
<dbReference type="EMBL" id="CAVNYO010000138">
    <property type="protein sequence ID" value="CAK5268414.1"/>
    <property type="molecule type" value="Genomic_DNA"/>
</dbReference>
<evidence type="ECO:0000313" key="2">
    <source>
        <dbReference type="EMBL" id="CAK5268414.1"/>
    </source>
</evidence>
<keyword evidence="1" id="KW-1133">Transmembrane helix</keyword>
<feature type="transmembrane region" description="Helical" evidence="1">
    <location>
        <begin position="12"/>
        <end position="31"/>
    </location>
</feature>
<dbReference type="PANTHER" id="PTHR34391:SF2">
    <property type="entry name" value="TRP C-TERMINAL DOMAIN-CONTAINING PROTEIN"/>
    <property type="match status" value="1"/>
</dbReference>
<keyword evidence="3" id="KW-1185">Reference proteome</keyword>
<evidence type="ECO:0000256" key="1">
    <source>
        <dbReference type="SAM" id="Phobius"/>
    </source>
</evidence>
<dbReference type="PANTHER" id="PTHR34391">
    <property type="entry name" value="UPF0658 GOLGI APPARATUS MEMBRANE PROTEIN C1952.10C-RELATED"/>
    <property type="match status" value="1"/>
</dbReference>
<organism evidence="2 3">
    <name type="scientific">Mycena citricolor</name>
    <dbReference type="NCBI Taxonomy" id="2018698"/>
    <lineage>
        <taxon>Eukaryota</taxon>
        <taxon>Fungi</taxon>
        <taxon>Dikarya</taxon>
        <taxon>Basidiomycota</taxon>
        <taxon>Agaricomycotina</taxon>
        <taxon>Agaricomycetes</taxon>
        <taxon>Agaricomycetidae</taxon>
        <taxon>Agaricales</taxon>
        <taxon>Marasmiineae</taxon>
        <taxon>Mycenaceae</taxon>
        <taxon>Mycena</taxon>
    </lineage>
</organism>
<evidence type="ECO:0000313" key="3">
    <source>
        <dbReference type="Proteomes" id="UP001295794"/>
    </source>
</evidence>
<name>A0AAD2H560_9AGAR</name>
<reference evidence="2" key="1">
    <citation type="submission" date="2023-11" db="EMBL/GenBank/DDBJ databases">
        <authorList>
            <person name="De Vega J J."/>
            <person name="De Vega J J."/>
        </authorList>
    </citation>
    <scope>NUCLEOTIDE SEQUENCE</scope>
</reference>
<sequence>MFTSVKSLYDRITLTPLTAIFFLFCFVHCFVEGFIQAYIYTTDSTAYGVTTSILQQAKVPDSDFSILRRTPGNDTLQLCNMVPTYVAAQQCELIFETGHPNMTVPQNFNLTNGNESKLFADTDLKISATPDSDDSVHVTLFSGESVTMNQMCTLVLTYPHQVLMNAEREDIVLVVTQFWILCISVFAIAYTSVPHLIAALCFRTLATAWSMYIIWRTNDIYSRFTLLLEHEDSPCQVKVDELFAGYFATRRNLQHLKIPDLTLNTVALAVSIYLTVKLIKIYGPNTFNRVGAPKHIIRIYNYFLAVFVSFQLAAFLLVAMVCLWLDQMLDKGNAIGDSTFHRPLYIALSICTLALLTPWIAMGWYSVRREWKRLMLGFLGISAIIFASWILMAKSWSFAFTFVNWPFFACLIVASTLSLLSTIVFGVLSLLHFGKGLAHYLYVDQVLAKAGFEEDVFEKDVSAKEKEWDELDMSDMPTYTLNFTTQIQNRDVEK</sequence>
<feature type="transmembrane region" description="Helical" evidence="1">
    <location>
        <begin position="405"/>
        <end position="431"/>
    </location>
</feature>
<feature type="transmembrane region" description="Helical" evidence="1">
    <location>
        <begin position="345"/>
        <end position="367"/>
    </location>
</feature>
<comment type="caution">
    <text evidence="2">The sequence shown here is derived from an EMBL/GenBank/DDBJ whole genome shotgun (WGS) entry which is preliminary data.</text>
</comment>
<proteinExistence type="predicted"/>
<dbReference type="AlphaFoldDB" id="A0AAD2H560"/>